<keyword evidence="2" id="KW-0732">Signal</keyword>
<dbReference type="EMBL" id="FRBL01000012">
    <property type="protein sequence ID" value="SHM84226.1"/>
    <property type="molecule type" value="Genomic_DNA"/>
</dbReference>
<dbReference type="Proteomes" id="UP000184420">
    <property type="component" value="Unassembled WGS sequence"/>
</dbReference>
<evidence type="ECO:0000256" key="1">
    <source>
        <dbReference type="SAM" id="MobiDB-lite"/>
    </source>
</evidence>
<gene>
    <name evidence="3" type="ORF">SAMN05444266_1125</name>
</gene>
<sequence>MKRMIIHVMLFTGLITMGLTTTISAQQKETRAEREAAKAAQVKGWVDAKQYVFVPQSAIPMGGRVVQLTGEFFLSVTKDSLVSYLPYYGRAYTAPMDPSKNSMDFKSKSFDYSTADRKKGGWDITIRPKDNRDVATINLSVSESGYGTLQVTSNSKQPISYNGYLREKKDKKAKNK</sequence>
<evidence type="ECO:0000256" key="2">
    <source>
        <dbReference type="SAM" id="SignalP"/>
    </source>
</evidence>
<feature type="region of interest" description="Disordered" evidence="1">
    <location>
        <begin position="152"/>
        <end position="176"/>
    </location>
</feature>
<dbReference type="Pfam" id="PF14059">
    <property type="entry name" value="DUF4251"/>
    <property type="match status" value="1"/>
</dbReference>
<reference evidence="3 4" key="1">
    <citation type="submission" date="2016-11" db="EMBL/GenBank/DDBJ databases">
        <authorList>
            <person name="Jaros S."/>
            <person name="Januszkiewicz K."/>
            <person name="Wedrychowicz H."/>
        </authorList>
    </citation>
    <scope>NUCLEOTIDE SEQUENCE [LARGE SCALE GENOMIC DNA]</scope>
    <source>
        <strain evidence="3 4">DSM 27406</strain>
    </source>
</reference>
<dbReference type="RefSeq" id="WP_218588111.1">
    <property type="nucleotide sequence ID" value="NZ_FRBL01000012.1"/>
</dbReference>
<organism evidence="3 4">
    <name type="scientific">Chitinophaga jiangningensis</name>
    <dbReference type="NCBI Taxonomy" id="1419482"/>
    <lineage>
        <taxon>Bacteria</taxon>
        <taxon>Pseudomonadati</taxon>
        <taxon>Bacteroidota</taxon>
        <taxon>Chitinophagia</taxon>
        <taxon>Chitinophagales</taxon>
        <taxon>Chitinophagaceae</taxon>
        <taxon>Chitinophaga</taxon>
    </lineage>
</organism>
<proteinExistence type="predicted"/>
<dbReference type="AlphaFoldDB" id="A0A1M7M0X3"/>
<keyword evidence="4" id="KW-1185">Reference proteome</keyword>
<name>A0A1M7M0X3_9BACT</name>
<dbReference type="InterPro" id="IPR025347">
    <property type="entry name" value="DUF4251"/>
</dbReference>
<evidence type="ECO:0000313" key="4">
    <source>
        <dbReference type="Proteomes" id="UP000184420"/>
    </source>
</evidence>
<dbReference type="STRING" id="1419482.SAMN05444266_1125"/>
<evidence type="ECO:0000313" key="3">
    <source>
        <dbReference type="EMBL" id="SHM84226.1"/>
    </source>
</evidence>
<accession>A0A1M7M0X3</accession>
<feature type="signal peptide" evidence="2">
    <location>
        <begin position="1"/>
        <end position="25"/>
    </location>
</feature>
<feature type="chain" id="PRO_5012003073" description="DUF4251 domain-containing protein" evidence="2">
    <location>
        <begin position="26"/>
        <end position="176"/>
    </location>
</feature>
<dbReference type="Gene3D" id="2.40.128.410">
    <property type="match status" value="1"/>
</dbReference>
<evidence type="ECO:0008006" key="5">
    <source>
        <dbReference type="Google" id="ProtNLM"/>
    </source>
</evidence>
<protein>
    <recommendedName>
        <fullName evidence="5">DUF4251 domain-containing protein</fullName>
    </recommendedName>
</protein>